<evidence type="ECO:0000256" key="1">
    <source>
        <dbReference type="SAM" id="Phobius"/>
    </source>
</evidence>
<sequence>MDPSMILDKLFWLIAIAVTCLNAGIFRFK</sequence>
<feature type="transmembrane region" description="Helical" evidence="1">
    <location>
        <begin position="6"/>
        <end position="26"/>
    </location>
</feature>
<evidence type="ECO:0000313" key="3">
    <source>
        <dbReference type="Proteomes" id="UP000320735"/>
    </source>
</evidence>
<dbReference type="EMBL" id="SJPP01000001">
    <property type="protein sequence ID" value="TWU14689.1"/>
    <property type="molecule type" value="Genomic_DNA"/>
</dbReference>
<dbReference type="AlphaFoldDB" id="A0A5C6BVI6"/>
<proteinExistence type="predicted"/>
<name>A0A5C6BVI6_9PLAN</name>
<keyword evidence="1" id="KW-0812">Transmembrane</keyword>
<comment type="caution">
    <text evidence="2">The sequence shown here is derived from an EMBL/GenBank/DDBJ whole genome shotgun (WGS) entry which is preliminary data.</text>
</comment>
<organism evidence="2 3">
    <name type="scientific">Symmachiella macrocystis</name>
    <dbReference type="NCBI Taxonomy" id="2527985"/>
    <lineage>
        <taxon>Bacteria</taxon>
        <taxon>Pseudomonadati</taxon>
        <taxon>Planctomycetota</taxon>
        <taxon>Planctomycetia</taxon>
        <taxon>Planctomycetales</taxon>
        <taxon>Planctomycetaceae</taxon>
        <taxon>Symmachiella</taxon>
    </lineage>
</organism>
<evidence type="ECO:0000313" key="2">
    <source>
        <dbReference type="EMBL" id="TWU14689.1"/>
    </source>
</evidence>
<dbReference type="Proteomes" id="UP000320735">
    <property type="component" value="Unassembled WGS sequence"/>
</dbReference>
<keyword evidence="1" id="KW-1133">Transmembrane helix</keyword>
<keyword evidence="3" id="KW-1185">Reference proteome</keyword>
<reference evidence="2 3" key="1">
    <citation type="submission" date="2019-02" db="EMBL/GenBank/DDBJ databases">
        <title>Deep-cultivation of Planctomycetes and their phenomic and genomic characterization uncovers novel biology.</title>
        <authorList>
            <person name="Wiegand S."/>
            <person name="Jogler M."/>
            <person name="Boedeker C."/>
            <person name="Pinto D."/>
            <person name="Vollmers J."/>
            <person name="Rivas-Marin E."/>
            <person name="Kohn T."/>
            <person name="Peeters S.H."/>
            <person name="Heuer A."/>
            <person name="Rast P."/>
            <person name="Oberbeckmann S."/>
            <person name="Bunk B."/>
            <person name="Jeske O."/>
            <person name="Meyerdierks A."/>
            <person name="Storesund J.E."/>
            <person name="Kallscheuer N."/>
            <person name="Luecker S."/>
            <person name="Lage O.M."/>
            <person name="Pohl T."/>
            <person name="Merkel B.J."/>
            <person name="Hornburger P."/>
            <person name="Mueller R.-W."/>
            <person name="Bruemmer F."/>
            <person name="Labrenz M."/>
            <person name="Spormann A.M."/>
            <person name="Op Den Camp H."/>
            <person name="Overmann J."/>
            <person name="Amann R."/>
            <person name="Jetten M.S.M."/>
            <person name="Mascher T."/>
            <person name="Medema M.H."/>
            <person name="Devos D.P."/>
            <person name="Kaster A.-K."/>
            <person name="Ovreas L."/>
            <person name="Rohde M."/>
            <person name="Galperin M.Y."/>
            <person name="Jogler C."/>
        </authorList>
    </citation>
    <scope>NUCLEOTIDE SEQUENCE [LARGE SCALE GENOMIC DNA]</scope>
    <source>
        <strain evidence="2 3">CA54</strain>
    </source>
</reference>
<accession>A0A5C6BVI6</accession>
<keyword evidence="1" id="KW-0472">Membrane</keyword>
<gene>
    <name evidence="2" type="ORF">CA54_35580</name>
</gene>
<protein>
    <submittedName>
        <fullName evidence="2">Uncharacterized protein</fullName>
    </submittedName>
</protein>